<evidence type="ECO:0000256" key="1">
    <source>
        <dbReference type="SAM" id="Coils"/>
    </source>
</evidence>
<feature type="region of interest" description="Disordered" evidence="2">
    <location>
        <begin position="471"/>
        <end position="515"/>
    </location>
</feature>
<accession>A0A4Z1SPL9</accession>
<dbReference type="VEuPathDB" id="GiardiaDB:GMRT_14911"/>
<dbReference type="Gene3D" id="1.25.40.20">
    <property type="entry name" value="Ankyrin repeat-containing domain"/>
    <property type="match status" value="1"/>
</dbReference>
<dbReference type="PANTHER" id="PTHR24120">
    <property type="entry name" value="GH07239P"/>
    <property type="match status" value="1"/>
</dbReference>
<dbReference type="PANTHER" id="PTHR24120:SF4">
    <property type="entry name" value="GH07239P"/>
    <property type="match status" value="1"/>
</dbReference>
<name>A0A4Z1SPL9_GIAMU</name>
<dbReference type="InterPro" id="IPR036770">
    <property type="entry name" value="Ankyrin_rpt-contain_sf"/>
</dbReference>
<feature type="coiled-coil region" evidence="1">
    <location>
        <begin position="584"/>
        <end position="611"/>
    </location>
</feature>
<dbReference type="Pfam" id="PF12796">
    <property type="entry name" value="Ank_2"/>
    <property type="match status" value="1"/>
</dbReference>
<organism evidence="3 4">
    <name type="scientific">Giardia muris</name>
    <dbReference type="NCBI Taxonomy" id="5742"/>
    <lineage>
        <taxon>Eukaryota</taxon>
        <taxon>Metamonada</taxon>
        <taxon>Diplomonadida</taxon>
        <taxon>Hexamitidae</taxon>
        <taxon>Giardiinae</taxon>
        <taxon>Giardia</taxon>
    </lineage>
</organism>
<feature type="region of interest" description="Disordered" evidence="2">
    <location>
        <begin position="754"/>
        <end position="798"/>
    </location>
</feature>
<comment type="caution">
    <text evidence="3">The sequence shown here is derived from an EMBL/GenBank/DDBJ whole genome shotgun (WGS) entry which is preliminary data.</text>
</comment>
<dbReference type="InterPro" id="IPR002110">
    <property type="entry name" value="Ankyrin_rpt"/>
</dbReference>
<reference evidence="3 4" key="1">
    <citation type="submission" date="2019-05" db="EMBL/GenBank/DDBJ databases">
        <title>The compact genome of Giardia muris reveals important steps in the evolution of intestinal protozoan parasites.</title>
        <authorList>
            <person name="Xu F."/>
            <person name="Jimenez-Gonzalez A."/>
            <person name="Einarsson E."/>
            <person name="Astvaldsson A."/>
            <person name="Peirasmaki D."/>
            <person name="Eckmann L."/>
            <person name="Andersson J.O."/>
            <person name="Svard S.G."/>
            <person name="Jerlstrom-Hultqvist J."/>
        </authorList>
    </citation>
    <scope>NUCLEOTIDE SEQUENCE [LARGE SCALE GENOMIC DNA]</scope>
    <source>
        <strain evidence="3 4">Roberts-Thomson</strain>
    </source>
</reference>
<feature type="coiled-coil region" evidence="1">
    <location>
        <begin position="380"/>
        <end position="442"/>
    </location>
</feature>
<keyword evidence="4" id="KW-1185">Reference proteome</keyword>
<evidence type="ECO:0000313" key="4">
    <source>
        <dbReference type="Proteomes" id="UP000315496"/>
    </source>
</evidence>
<dbReference type="Proteomes" id="UP000315496">
    <property type="component" value="Chromosome 3"/>
</dbReference>
<protein>
    <submittedName>
        <fullName evidence="3">Ankyrin repeat protein 1</fullName>
    </submittedName>
</protein>
<proteinExistence type="predicted"/>
<evidence type="ECO:0000313" key="3">
    <source>
        <dbReference type="EMBL" id="TNJ27746.1"/>
    </source>
</evidence>
<gene>
    <name evidence="3" type="ORF">GMRT_14911</name>
</gene>
<keyword evidence="1" id="KW-0175">Coiled coil</keyword>
<evidence type="ECO:0000256" key="2">
    <source>
        <dbReference type="SAM" id="MobiDB-lite"/>
    </source>
</evidence>
<sequence>MQGLSSSEWFHAAEEGDVPTLEAGLGAHGRSQNESGLTALMLAAKSGQLDAVYVLAPAETNLQSNTGEYAIEYAIDADHVSVVEALFPLECIQCDASEHDLLMRALSSHALLSAPKIVALGDYGATDANRAAFMYACELGRLDVVEGMLAIEGGPDVIQDAIARAQELGRTEVVQILEAHFLALFGDSAAGSKSNVSVPERAAPDFQPPAADENYFTASLSSEGLAQPRVLLMDYDQLLSSKDKEIQRLQLLLIHGAGTGISSGLFASTRERLMPALSRGEERSELQVDDLERVLSPPDPDAPSLEEHKVLTDAQNSLLTDHAAHDAEYNRVKEELVKVYLENDHLKRVLERKGIDPDGPQDEKPGFDLGVMVGDAAPSVTELMEKIDELQEAVSTKSHQLSTATRLLDEANSLVSEKTTTIEALSLELDNLRTELYALQSADDRVGRLPDVVYVPSELDPPIHSSAIGTLQASEPECSEPPGGSRASSKLHELSVSEPPGSPPKTLPKYTAPAHAPASTLPVSTATIAIQTLDLIQILPAPPLESVHPVSIETSARIVPESPPSSSARANLDIDREVVQAIVDSEHIEKVRELKEEVRSLEKQLNELELTSSVEIDRLKKENAALRATSTAEPEKDIKTLKQLEKAQDALGAAQKKIRELIDEVTELKSLRTVSRHIALVEESKREIEIYRKRLNNVKTEAMDLRQRLEDNGIAHSDIPTGESIPVNIKAMSFDQSLEQTRTKLAHLLQTVGLSQRESEAPPAAEPTPKPEPKSRFPFLVSPLDSSKGIVGHTEPVTRSLVETRPLQLEVCDDVSGSVSVLSSSRYLHAK</sequence>
<dbReference type="EMBL" id="VDLU01000003">
    <property type="protein sequence ID" value="TNJ27746.1"/>
    <property type="molecule type" value="Genomic_DNA"/>
</dbReference>
<dbReference type="AlphaFoldDB" id="A0A4Z1SPL9"/>
<dbReference type="SUPFAM" id="SSF48403">
    <property type="entry name" value="Ankyrin repeat"/>
    <property type="match status" value="1"/>
</dbReference>
<feature type="coiled-coil region" evidence="1">
    <location>
        <begin position="644"/>
        <end position="712"/>
    </location>
</feature>